<feature type="non-terminal residue" evidence="1">
    <location>
        <position position="1"/>
    </location>
</feature>
<name>A0A0F8ZI75_9ZZZZ</name>
<proteinExistence type="predicted"/>
<evidence type="ECO:0000313" key="1">
    <source>
        <dbReference type="EMBL" id="KKK93468.1"/>
    </source>
</evidence>
<dbReference type="AlphaFoldDB" id="A0A0F8ZI75"/>
<gene>
    <name evidence="1" type="ORF">LCGC14_2692600</name>
</gene>
<sequence>CNRWYDNKSFLNNIWHKDGDCLWKINRISLCLAHLRHFELEFNESPHLMVGRIMKLLQKDLSGYTYLETWRN</sequence>
<dbReference type="EMBL" id="LAZR01047761">
    <property type="protein sequence ID" value="KKK93468.1"/>
    <property type="molecule type" value="Genomic_DNA"/>
</dbReference>
<comment type="caution">
    <text evidence="1">The sequence shown here is derived from an EMBL/GenBank/DDBJ whole genome shotgun (WGS) entry which is preliminary data.</text>
</comment>
<accession>A0A0F8ZI75</accession>
<reference evidence="1" key="1">
    <citation type="journal article" date="2015" name="Nature">
        <title>Complex archaea that bridge the gap between prokaryotes and eukaryotes.</title>
        <authorList>
            <person name="Spang A."/>
            <person name="Saw J.H."/>
            <person name="Jorgensen S.L."/>
            <person name="Zaremba-Niedzwiedzka K."/>
            <person name="Martijn J."/>
            <person name="Lind A.E."/>
            <person name="van Eijk R."/>
            <person name="Schleper C."/>
            <person name="Guy L."/>
            <person name="Ettema T.J."/>
        </authorList>
    </citation>
    <scope>NUCLEOTIDE SEQUENCE</scope>
</reference>
<protein>
    <submittedName>
        <fullName evidence="1">Uncharacterized protein</fullName>
    </submittedName>
</protein>
<organism evidence="1">
    <name type="scientific">marine sediment metagenome</name>
    <dbReference type="NCBI Taxonomy" id="412755"/>
    <lineage>
        <taxon>unclassified sequences</taxon>
        <taxon>metagenomes</taxon>
        <taxon>ecological metagenomes</taxon>
    </lineage>
</organism>